<evidence type="ECO:0000256" key="1">
    <source>
        <dbReference type="ARBA" id="ARBA00023015"/>
    </source>
</evidence>
<dbReference type="PROSITE" id="PS50977">
    <property type="entry name" value="HTH_TETR_2"/>
    <property type="match status" value="2"/>
</dbReference>
<dbReference type="EMBL" id="AKGD01000001">
    <property type="protein sequence ID" value="EIT70549.1"/>
    <property type="molecule type" value="Genomic_DNA"/>
</dbReference>
<dbReference type="InterPro" id="IPR009057">
    <property type="entry name" value="Homeodomain-like_sf"/>
</dbReference>
<dbReference type="InterPro" id="IPR041583">
    <property type="entry name" value="TetR_C_31"/>
</dbReference>
<dbReference type="AlphaFoldDB" id="I7ZF84"/>
<feature type="domain" description="HTH tetR-type" evidence="5">
    <location>
        <begin position="16"/>
        <end position="76"/>
    </location>
</feature>
<evidence type="ECO:0000256" key="2">
    <source>
        <dbReference type="ARBA" id="ARBA00023125"/>
    </source>
</evidence>
<evidence type="ECO:0000313" key="6">
    <source>
        <dbReference type="EMBL" id="EIT70549.1"/>
    </source>
</evidence>
<dbReference type="Pfam" id="PF17940">
    <property type="entry name" value="TetR_C_31"/>
    <property type="match status" value="2"/>
</dbReference>
<organism evidence="6 7">
    <name type="scientific">Hydrocarboniphaga effusa AP103</name>
    <dbReference type="NCBI Taxonomy" id="1172194"/>
    <lineage>
        <taxon>Bacteria</taxon>
        <taxon>Pseudomonadati</taxon>
        <taxon>Pseudomonadota</taxon>
        <taxon>Gammaproteobacteria</taxon>
        <taxon>Nevskiales</taxon>
        <taxon>Nevskiaceae</taxon>
        <taxon>Hydrocarboniphaga</taxon>
    </lineage>
</organism>
<dbReference type="GO" id="GO:0000976">
    <property type="term" value="F:transcription cis-regulatory region binding"/>
    <property type="evidence" value="ECO:0007669"/>
    <property type="project" value="TreeGrafter"/>
</dbReference>
<dbReference type="InterPro" id="IPR050109">
    <property type="entry name" value="HTH-type_TetR-like_transc_reg"/>
</dbReference>
<dbReference type="PANTHER" id="PTHR30055:SF234">
    <property type="entry name" value="HTH-TYPE TRANSCRIPTIONAL REGULATOR BETI"/>
    <property type="match status" value="1"/>
</dbReference>
<dbReference type="SUPFAM" id="SSF46689">
    <property type="entry name" value="Homeodomain-like"/>
    <property type="match status" value="2"/>
</dbReference>
<evidence type="ECO:0000259" key="5">
    <source>
        <dbReference type="PROSITE" id="PS50977"/>
    </source>
</evidence>
<feature type="domain" description="HTH tetR-type" evidence="5">
    <location>
        <begin position="216"/>
        <end position="276"/>
    </location>
</feature>
<accession>I7ZF84</accession>
<dbReference type="Pfam" id="PF00440">
    <property type="entry name" value="TetR_N"/>
    <property type="match status" value="2"/>
</dbReference>
<dbReference type="OrthoDB" id="9816320at2"/>
<name>I7ZF84_9GAMM</name>
<sequence>MPNPASARKPRQSRSRATRQKITEAVIALLGEHGEAAVTHRAIAKRAGVSLAATTYYYDSRTALLADASQALLDRYVAQFKDFVDRHRHDAPAPDNLRRLMLRVIDNATSRDRQQTIAWAEIMVFCSRHADTRELAATWYSTLYEVWSQILALMGETPDRVRLRVLIDQIVGLLFLMLPLHWKAEDVRARLELQPRAKPASRTGRKRAIEPAIPAENARNRIVEAAIRLLAREGSAAVTGRAVAAEAGVAPALPAYHFKPLDSLMSAARERLYEREKARYREARTSVDPSELTPGRLADLTTAILLREVTQYGDLNLASLSVEAEATRESRLRPMVEHWVNDQIEAWSRQFERLGYAGAPSAALLSASLFTGARIRLLSTGSAVSDLAEVRETFDYAFATLRDSRNPL</sequence>
<keyword evidence="7" id="KW-1185">Reference proteome</keyword>
<evidence type="ECO:0000313" key="7">
    <source>
        <dbReference type="Proteomes" id="UP000003704"/>
    </source>
</evidence>
<dbReference type="STRING" id="1172194.WQQ_06860"/>
<evidence type="ECO:0000256" key="4">
    <source>
        <dbReference type="PROSITE-ProRule" id="PRU00335"/>
    </source>
</evidence>
<dbReference type="Proteomes" id="UP000003704">
    <property type="component" value="Unassembled WGS sequence"/>
</dbReference>
<evidence type="ECO:0000256" key="3">
    <source>
        <dbReference type="ARBA" id="ARBA00023163"/>
    </source>
</evidence>
<keyword evidence="2 4" id="KW-0238">DNA-binding</keyword>
<dbReference type="PANTHER" id="PTHR30055">
    <property type="entry name" value="HTH-TYPE TRANSCRIPTIONAL REGULATOR RUTR"/>
    <property type="match status" value="1"/>
</dbReference>
<proteinExistence type="predicted"/>
<feature type="DNA-binding region" description="H-T-H motif" evidence="4">
    <location>
        <begin position="239"/>
        <end position="258"/>
    </location>
</feature>
<dbReference type="RefSeq" id="WP_007183642.1">
    <property type="nucleotide sequence ID" value="NZ_AKGD01000001.1"/>
</dbReference>
<keyword evidence="3" id="KW-0804">Transcription</keyword>
<reference evidence="6 7" key="1">
    <citation type="journal article" date="2012" name="J. Bacteriol.">
        <title>Genome Sequence of n-Alkane-Degrading Hydrocarboniphaga effusa Strain AP103T (ATCC BAA-332T).</title>
        <authorList>
            <person name="Chang H.K."/>
            <person name="Zylstra G.J."/>
            <person name="Chae J.C."/>
        </authorList>
    </citation>
    <scope>NUCLEOTIDE SEQUENCE [LARGE SCALE GENOMIC DNA]</scope>
    <source>
        <strain evidence="6 7">AP103</strain>
    </source>
</reference>
<feature type="DNA-binding region" description="H-T-H motif" evidence="4">
    <location>
        <begin position="39"/>
        <end position="58"/>
    </location>
</feature>
<gene>
    <name evidence="6" type="ORF">WQQ_06860</name>
</gene>
<dbReference type="InterPro" id="IPR001647">
    <property type="entry name" value="HTH_TetR"/>
</dbReference>
<dbReference type="GO" id="GO:0003700">
    <property type="term" value="F:DNA-binding transcription factor activity"/>
    <property type="evidence" value="ECO:0007669"/>
    <property type="project" value="TreeGrafter"/>
</dbReference>
<protein>
    <recommendedName>
        <fullName evidence="5">HTH tetR-type domain-containing protein</fullName>
    </recommendedName>
</protein>
<dbReference type="Gene3D" id="1.10.357.10">
    <property type="entry name" value="Tetracycline Repressor, domain 2"/>
    <property type="match status" value="2"/>
</dbReference>
<comment type="caution">
    <text evidence="6">The sequence shown here is derived from an EMBL/GenBank/DDBJ whole genome shotgun (WGS) entry which is preliminary data.</text>
</comment>
<keyword evidence="1" id="KW-0805">Transcription regulation</keyword>